<dbReference type="FunCoup" id="C1DYN6">
    <property type="interactions" value="440"/>
</dbReference>
<dbReference type="Gene3D" id="2.40.128.20">
    <property type="match status" value="1"/>
</dbReference>
<dbReference type="STRING" id="296587.C1DYN6"/>
<dbReference type="AlphaFoldDB" id="C1DYN6"/>
<dbReference type="InterPro" id="IPR010788">
    <property type="entry name" value="VDE_dom"/>
</dbReference>
<dbReference type="GO" id="GO:0010028">
    <property type="term" value="P:xanthophyll cycle"/>
    <property type="evidence" value="ECO:0007669"/>
    <property type="project" value="InterPro"/>
</dbReference>
<dbReference type="InterPro" id="IPR012674">
    <property type="entry name" value="Calycin"/>
</dbReference>
<reference evidence="3 4" key="1">
    <citation type="journal article" date="2009" name="Science">
        <title>Green evolution and dynamic adaptations revealed by genomes of the marine picoeukaryotes Micromonas.</title>
        <authorList>
            <person name="Worden A.Z."/>
            <person name="Lee J.H."/>
            <person name="Mock T."/>
            <person name="Rouze P."/>
            <person name="Simmons M.P."/>
            <person name="Aerts A.L."/>
            <person name="Allen A.E."/>
            <person name="Cuvelier M.L."/>
            <person name="Derelle E."/>
            <person name="Everett M.V."/>
            <person name="Foulon E."/>
            <person name="Grimwood J."/>
            <person name="Gundlach H."/>
            <person name="Henrissat B."/>
            <person name="Napoli C."/>
            <person name="McDonald S.M."/>
            <person name="Parker M.S."/>
            <person name="Rombauts S."/>
            <person name="Salamov A."/>
            <person name="Von Dassow P."/>
            <person name="Badger J.H."/>
            <person name="Coutinho P.M."/>
            <person name="Demir E."/>
            <person name="Dubchak I."/>
            <person name="Gentemann C."/>
            <person name="Eikrem W."/>
            <person name="Gready J.E."/>
            <person name="John U."/>
            <person name="Lanier W."/>
            <person name="Lindquist E.A."/>
            <person name="Lucas S."/>
            <person name="Mayer K.F."/>
            <person name="Moreau H."/>
            <person name="Not F."/>
            <person name="Otillar R."/>
            <person name="Panaud O."/>
            <person name="Pangilinan J."/>
            <person name="Paulsen I."/>
            <person name="Piegu B."/>
            <person name="Poliakov A."/>
            <person name="Robbens S."/>
            <person name="Schmutz J."/>
            <person name="Toulza E."/>
            <person name="Wyss T."/>
            <person name="Zelensky A."/>
            <person name="Zhou K."/>
            <person name="Armbrust E.V."/>
            <person name="Bhattacharya D."/>
            <person name="Goodenough U.W."/>
            <person name="Van de Peer Y."/>
            <person name="Grigoriev I.V."/>
        </authorList>
    </citation>
    <scope>NUCLEOTIDE SEQUENCE [LARGE SCALE GENOMIC DNA]</scope>
    <source>
        <strain evidence="4">RCC299 / NOUM17</strain>
    </source>
</reference>
<organism evidence="3 4">
    <name type="scientific">Micromonas commoda (strain RCC299 / NOUM17 / CCMP2709)</name>
    <name type="common">Picoplanktonic green alga</name>
    <dbReference type="NCBI Taxonomy" id="296587"/>
    <lineage>
        <taxon>Eukaryota</taxon>
        <taxon>Viridiplantae</taxon>
        <taxon>Chlorophyta</taxon>
        <taxon>Mamiellophyceae</taxon>
        <taxon>Mamiellales</taxon>
        <taxon>Mamiellaceae</taxon>
        <taxon>Micromonas</taxon>
    </lineage>
</organism>
<dbReference type="PANTHER" id="PTHR33970">
    <property type="entry name" value="VIOLAXANTHIN DE-EPOXIDASE, CHLOROPLASTIC-RELATED"/>
    <property type="match status" value="1"/>
</dbReference>
<dbReference type="OrthoDB" id="420426at2759"/>
<dbReference type="InParanoid" id="C1DYN6"/>
<dbReference type="InterPro" id="IPR044682">
    <property type="entry name" value="VDE"/>
</dbReference>
<accession>C1DYN6</accession>
<dbReference type="PANTHER" id="PTHR33970:SF2">
    <property type="entry name" value="OS01G0716400 PROTEIN"/>
    <property type="match status" value="1"/>
</dbReference>
<dbReference type="KEGG" id="mis:MICPUN_55880"/>
<dbReference type="Pfam" id="PF07137">
    <property type="entry name" value="VDE"/>
    <property type="match status" value="1"/>
</dbReference>
<sequence>MQAAAISRAVNAPAARPAPSRANRGVPKRCVRTIIARGVPSVSTSPGSAPIETGAVLSPTLVDNPAEYADRKVKLVAIVPGNGAKSFLPFPPGLPQYGAGPDWMEVMGHMAMRLTWVDPGFSMDVFAHDAPMEDIKASARDADVFVCVDIQDKALASDLASALSGVATGAALGCCDVLEAETRVVYQPVTQLRRMEAKLVPWGQANKDLRLMEQVTGLFDRKNHLDLLFLHLLLVDASGVRVPAVDINQDLNLGNVWCIASNCNKQLLECYKNDRCKLSLDCIDACGLNDQVCTYTCIRSYQNDQFQLLARCMLHKHNCLGNDAVRPELPEVLPMTHFRGEPLTHDVAEAIMQGHYGEGEGKKPYSWLAVAGQNPAYDHFPCQYQIWYRGKAKGSFWYNPVFKVQTLDGKEVWRRSDYRCKRGDTPGTFFFSFMDNGVTSLEYWRIVDAADDLSWSLYYYAGAAKVAGQAYIGAVLATKDGKWPGEEHLERIEKSLWEGCGVKLWEMCEVDNCNCGGAPLDPYHAPVMMPSLLDSTDTVLP</sequence>
<gene>
    <name evidence="3" type="ORF">MICPUN_55880</name>
</gene>
<evidence type="ECO:0000259" key="2">
    <source>
        <dbReference type="Pfam" id="PF07137"/>
    </source>
</evidence>
<dbReference type="GO" id="GO:0046422">
    <property type="term" value="F:violaxanthin de-epoxidase activity"/>
    <property type="evidence" value="ECO:0007669"/>
    <property type="project" value="InterPro"/>
</dbReference>
<feature type="domain" description="VDE lipocalin" evidence="2">
    <location>
        <begin position="257"/>
        <end position="512"/>
    </location>
</feature>
<proteinExistence type="predicted"/>
<feature type="compositionally biased region" description="Low complexity" evidence="1">
    <location>
        <begin position="7"/>
        <end position="24"/>
    </location>
</feature>
<evidence type="ECO:0000313" key="4">
    <source>
        <dbReference type="Proteomes" id="UP000002009"/>
    </source>
</evidence>
<dbReference type="GeneID" id="8240911"/>
<dbReference type="Proteomes" id="UP000002009">
    <property type="component" value="Chromosome 2"/>
</dbReference>
<feature type="region of interest" description="Disordered" evidence="1">
    <location>
        <begin position="1"/>
        <end position="26"/>
    </location>
</feature>
<dbReference type="RefSeq" id="XP_002500203.1">
    <property type="nucleotide sequence ID" value="XM_002500157.1"/>
</dbReference>
<name>C1DYN6_MICCC</name>
<evidence type="ECO:0000313" key="3">
    <source>
        <dbReference type="EMBL" id="ACO61461.1"/>
    </source>
</evidence>
<dbReference type="eggNOG" id="ENOG502QUXT">
    <property type="taxonomic scope" value="Eukaryota"/>
</dbReference>
<dbReference type="EMBL" id="CP001323">
    <property type="protein sequence ID" value="ACO61461.1"/>
    <property type="molecule type" value="Genomic_DNA"/>
</dbReference>
<dbReference type="OMA" id="LWEMCEV"/>
<protein>
    <submittedName>
        <fullName evidence="3">Violaxanthin de-epoxidase</fullName>
    </submittedName>
</protein>
<evidence type="ECO:0000256" key="1">
    <source>
        <dbReference type="SAM" id="MobiDB-lite"/>
    </source>
</evidence>
<keyword evidence="4" id="KW-1185">Reference proteome</keyword>